<protein>
    <submittedName>
        <fullName evidence="2">Uncharacterized protein</fullName>
    </submittedName>
</protein>
<dbReference type="AlphaFoldDB" id="A0A6A4RP47"/>
<dbReference type="EMBL" id="VEVO01001115">
    <property type="protein sequence ID" value="KAF0021898.1"/>
    <property type="molecule type" value="Genomic_DNA"/>
</dbReference>
<accession>A0A6A4RP47</accession>
<sequence length="104" mass="11253">MTLSDGDVDRSGGGSDFSARHETDGRRQFFPLPSSDHVSPAGSDSHWSVVLFSSVIHGLVLQIESTGEEASQRGNTTPRLGIRRKTTDLSPSRSPRSADVLEQM</sequence>
<organism evidence="2 3">
    <name type="scientific">Scophthalmus maximus</name>
    <name type="common">Turbot</name>
    <name type="synonym">Psetta maxima</name>
    <dbReference type="NCBI Taxonomy" id="52904"/>
    <lineage>
        <taxon>Eukaryota</taxon>
        <taxon>Metazoa</taxon>
        <taxon>Chordata</taxon>
        <taxon>Craniata</taxon>
        <taxon>Vertebrata</taxon>
        <taxon>Euteleostomi</taxon>
        <taxon>Actinopterygii</taxon>
        <taxon>Neopterygii</taxon>
        <taxon>Teleostei</taxon>
        <taxon>Neoteleostei</taxon>
        <taxon>Acanthomorphata</taxon>
        <taxon>Carangaria</taxon>
        <taxon>Pleuronectiformes</taxon>
        <taxon>Pleuronectoidei</taxon>
        <taxon>Scophthalmidae</taxon>
        <taxon>Scophthalmus</taxon>
    </lineage>
</organism>
<dbReference type="Proteomes" id="UP000438429">
    <property type="component" value="Unassembled WGS sequence"/>
</dbReference>
<feature type="compositionally biased region" description="Basic and acidic residues" evidence="1">
    <location>
        <begin position="18"/>
        <end position="27"/>
    </location>
</feature>
<gene>
    <name evidence="2" type="ORF">F2P81_025849</name>
</gene>
<evidence type="ECO:0000313" key="3">
    <source>
        <dbReference type="Proteomes" id="UP000438429"/>
    </source>
</evidence>
<feature type="compositionally biased region" description="Polar residues" evidence="1">
    <location>
        <begin position="65"/>
        <end position="78"/>
    </location>
</feature>
<evidence type="ECO:0000313" key="2">
    <source>
        <dbReference type="EMBL" id="KAF0021898.1"/>
    </source>
</evidence>
<feature type="region of interest" description="Disordered" evidence="1">
    <location>
        <begin position="1"/>
        <end position="44"/>
    </location>
</feature>
<comment type="caution">
    <text evidence="2">The sequence shown here is derived from an EMBL/GenBank/DDBJ whole genome shotgun (WGS) entry which is preliminary data.</text>
</comment>
<feature type="region of interest" description="Disordered" evidence="1">
    <location>
        <begin position="65"/>
        <end position="104"/>
    </location>
</feature>
<proteinExistence type="predicted"/>
<evidence type="ECO:0000256" key="1">
    <source>
        <dbReference type="SAM" id="MobiDB-lite"/>
    </source>
</evidence>
<name>A0A6A4RP47_SCOMX</name>
<reference evidence="2 3" key="1">
    <citation type="submission" date="2019-06" db="EMBL/GenBank/DDBJ databases">
        <title>Draft genomes of female and male turbot (Scophthalmus maximus).</title>
        <authorList>
            <person name="Xu H."/>
            <person name="Xu X.-W."/>
            <person name="Shao C."/>
            <person name="Chen S."/>
        </authorList>
    </citation>
    <scope>NUCLEOTIDE SEQUENCE [LARGE SCALE GENOMIC DNA]</scope>
    <source>
        <strain evidence="2">Ysfricsl-2016a</strain>
        <tissue evidence="2">Blood</tissue>
    </source>
</reference>